<organism evidence="1 2">
    <name type="scientific">Pseudoalteromonas phenolica</name>
    <dbReference type="NCBI Taxonomy" id="161398"/>
    <lineage>
        <taxon>Bacteria</taxon>
        <taxon>Pseudomonadati</taxon>
        <taxon>Pseudomonadota</taxon>
        <taxon>Gammaproteobacteria</taxon>
        <taxon>Alteromonadales</taxon>
        <taxon>Pseudoalteromonadaceae</taxon>
        <taxon>Pseudoalteromonas</taxon>
    </lineage>
</organism>
<dbReference type="InterPro" id="IPR036255">
    <property type="entry name" value="YgfB-like_sf"/>
</dbReference>
<dbReference type="SUPFAM" id="SSF101327">
    <property type="entry name" value="YgfB-like"/>
    <property type="match status" value="1"/>
</dbReference>
<dbReference type="Gene3D" id="1.20.120.740">
    <property type="entry name" value="YgfB uncharacterised protein family UPF0149, PF03695"/>
    <property type="match status" value="1"/>
</dbReference>
<name>A0A4Q7IQX6_9GAMM</name>
<dbReference type="Pfam" id="PF03695">
    <property type="entry name" value="UPF0149"/>
    <property type="match status" value="1"/>
</dbReference>
<evidence type="ECO:0000313" key="2">
    <source>
        <dbReference type="Proteomes" id="UP000291338"/>
    </source>
</evidence>
<dbReference type="RefSeq" id="WP_130254420.1">
    <property type="nucleotide sequence ID" value="NZ_PPSX01000016.1"/>
</dbReference>
<proteinExistence type="predicted"/>
<dbReference type="InterPro" id="IPR011978">
    <property type="entry name" value="YgfB-like"/>
</dbReference>
<comment type="caution">
    <text evidence="1">The sequence shown here is derived from an EMBL/GenBank/DDBJ whole genome shotgun (WGS) entry which is preliminary data.</text>
</comment>
<evidence type="ECO:0000313" key="1">
    <source>
        <dbReference type="EMBL" id="RZQ54361.1"/>
    </source>
</evidence>
<protein>
    <submittedName>
        <fullName evidence="1">YecA family protein</fullName>
    </submittedName>
</protein>
<dbReference type="AlphaFoldDB" id="A0A4Q7IQX6"/>
<accession>A0A4Q7IQX6</accession>
<gene>
    <name evidence="1" type="ORF">C1E23_04470</name>
</gene>
<dbReference type="Proteomes" id="UP000291338">
    <property type="component" value="Unassembled WGS sequence"/>
</dbReference>
<dbReference type="EMBL" id="PPSX01000016">
    <property type="protein sequence ID" value="RZQ54361.1"/>
    <property type="molecule type" value="Genomic_DNA"/>
</dbReference>
<reference evidence="1 2" key="1">
    <citation type="submission" date="2018-01" db="EMBL/GenBank/DDBJ databases">
        <title>Co-occurrence of chitin degradation, pigmentation and bioactivity in marine Pseudoalteromonas.</title>
        <authorList>
            <person name="Paulsen S."/>
            <person name="Gram L."/>
            <person name="Machado H."/>
        </authorList>
    </citation>
    <scope>NUCLEOTIDE SEQUENCE [LARGE SCALE GENOMIC DNA]</scope>
    <source>
        <strain evidence="1 2">S3898</strain>
    </source>
</reference>
<sequence>MLEFSYTEAHQTLLKAYLSQSEQAMPYALCEGYLFATICSPAGIEAEQWLTAVSGGDELIAEEQVFALMALHHDISEHVFNGSFQLSYGIAEYDSLQQWSQGFLLGIEHFYAGLANAEPLTDELRQALVAATEQLGFFSLEQTQIKQFCEVNNLELANFCAEQHTIANEFAPAYVQIIENAAVASGLYNEEID</sequence>